<name>A0A9W8H752_9FUNG</name>
<dbReference type="SMART" id="SM00490">
    <property type="entry name" value="HELICc"/>
    <property type="match status" value="1"/>
</dbReference>
<feature type="domain" description="Helicase C-terminal" evidence="7">
    <location>
        <begin position="380"/>
        <end position="529"/>
    </location>
</feature>
<dbReference type="GO" id="GO:0016787">
    <property type="term" value="F:hydrolase activity"/>
    <property type="evidence" value="ECO:0007669"/>
    <property type="project" value="UniProtKB-KW"/>
</dbReference>
<dbReference type="InterPro" id="IPR027417">
    <property type="entry name" value="P-loop_NTPase"/>
</dbReference>
<evidence type="ECO:0000313" key="8">
    <source>
        <dbReference type="EMBL" id="KAJ2775674.1"/>
    </source>
</evidence>
<evidence type="ECO:0000256" key="4">
    <source>
        <dbReference type="ARBA" id="ARBA00022884"/>
    </source>
</evidence>
<evidence type="ECO:0000256" key="2">
    <source>
        <dbReference type="ARBA" id="ARBA00022801"/>
    </source>
</evidence>
<evidence type="ECO:0000256" key="5">
    <source>
        <dbReference type="RuleBase" id="RU365068"/>
    </source>
</evidence>
<dbReference type="GO" id="GO:0003724">
    <property type="term" value="F:RNA helicase activity"/>
    <property type="evidence" value="ECO:0007669"/>
    <property type="project" value="UniProtKB-EC"/>
</dbReference>
<dbReference type="PANTHER" id="PTHR24031">
    <property type="entry name" value="RNA HELICASE"/>
    <property type="match status" value="1"/>
</dbReference>
<dbReference type="InterPro" id="IPR001650">
    <property type="entry name" value="Helicase_C-like"/>
</dbReference>
<dbReference type="EC" id="3.6.4.13" evidence="5"/>
<keyword evidence="5" id="KW-0347">Helicase</keyword>
<dbReference type="InterPro" id="IPR011545">
    <property type="entry name" value="DEAD/DEAH_box_helicase_dom"/>
</dbReference>
<comment type="caution">
    <text evidence="8">The sequence shown here is derived from an EMBL/GenBank/DDBJ whole genome shotgun (WGS) entry which is preliminary data.</text>
</comment>
<sequence length="529" mass="56600">MAGRGFEQAGIDGRVAAAMAAVHGAAEPSAAQAAVVRQLARPRSHLMVRQATGTGKTYAVAAALVSLAVQEHRALTERLGQSAAAAFAAQALNTLVVVPNRELALQIERWGSELLAHAYPAAPRAKFIQRFVSGGEYEAAQRGVLRRHGAPAIAVGTPRCLLELALLRPAAPALLRWLADAPPGDAAEYLQRLKRVHGLCRQGRGLDSVAAFGGLRRLVVDEIDQVLRLPGPHAPEREKRLRRDKPRPGQVLGHDPVLGAQEARAPMPERPAERLLRSLGHVVGPRTVQVTALSATAGAAEREWMRARGWMASAPVWIDNAEARVVVPPAVTHHCLVVEDGRIVRNLRPKRANLEAEPKEEEEPDQDTEQIPMMEIMAEAAANAIEQLRPGGSVVVFTRPDASTARFGRVLERYGVLAQDVMARFDPRIAQPGPGPGPEPGPEPRRVLIACEEAARGIDLPDASLVLILDIPRSAASYAHMAGRTARFGRAGTVVSVVPAGARGCYEGKMRGIFARLGIEPAPAPFVAA</sequence>
<protein>
    <recommendedName>
        <fullName evidence="5">ATP-dependent RNA helicase</fullName>
        <ecNumber evidence="5">3.6.4.13</ecNumber>
    </recommendedName>
</protein>
<comment type="domain">
    <text evidence="5">The Q motif is unique to and characteristic of the DEAD box family of RNA helicases and controls ATP binding and hydrolysis.</text>
</comment>
<dbReference type="EMBL" id="JANBUL010000417">
    <property type="protein sequence ID" value="KAJ2775674.1"/>
    <property type="molecule type" value="Genomic_DNA"/>
</dbReference>
<dbReference type="InterPro" id="IPR014001">
    <property type="entry name" value="Helicase_ATP-bd"/>
</dbReference>
<proteinExistence type="inferred from homology"/>
<dbReference type="Pfam" id="PF00270">
    <property type="entry name" value="DEAD"/>
    <property type="match status" value="1"/>
</dbReference>
<keyword evidence="3 5" id="KW-0067">ATP-binding</keyword>
<dbReference type="GO" id="GO:0005524">
    <property type="term" value="F:ATP binding"/>
    <property type="evidence" value="ECO:0007669"/>
    <property type="project" value="UniProtKB-UniRule"/>
</dbReference>
<keyword evidence="2 5" id="KW-0378">Hydrolase</keyword>
<dbReference type="Gene3D" id="3.40.50.300">
    <property type="entry name" value="P-loop containing nucleotide triphosphate hydrolases"/>
    <property type="match status" value="2"/>
</dbReference>
<dbReference type="AlphaFoldDB" id="A0A9W8H752"/>
<comment type="function">
    <text evidence="5">RNA helicase.</text>
</comment>
<accession>A0A9W8H752</accession>
<evidence type="ECO:0000256" key="3">
    <source>
        <dbReference type="ARBA" id="ARBA00022840"/>
    </source>
</evidence>
<dbReference type="Pfam" id="PF00271">
    <property type="entry name" value="Helicase_C"/>
    <property type="match status" value="1"/>
</dbReference>
<keyword evidence="4 5" id="KW-0694">RNA-binding</keyword>
<evidence type="ECO:0000256" key="6">
    <source>
        <dbReference type="SAM" id="MobiDB-lite"/>
    </source>
</evidence>
<feature type="region of interest" description="Disordered" evidence="6">
    <location>
        <begin position="230"/>
        <end position="268"/>
    </location>
</feature>
<evidence type="ECO:0000259" key="7">
    <source>
        <dbReference type="PROSITE" id="PS51194"/>
    </source>
</evidence>
<dbReference type="GO" id="GO:0003723">
    <property type="term" value="F:RNA binding"/>
    <property type="evidence" value="ECO:0007669"/>
    <property type="project" value="UniProtKB-UniRule"/>
</dbReference>
<dbReference type="OrthoDB" id="10256233at2759"/>
<gene>
    <name evidence="8" type="ORF">H4R18_005959</name>
</gene>
<organism evidence="8 9">
    <name type="scientific">Coemansia javaensis</name>
    <dbReference type="NCBI Taxonomy" id="2761396"/>
    <lineage>
        <taxon>Eukaryota</taxon>
        <taxon>Fungi</taxon>
        <taxon>Fungi incertae sedis</taxon>
        <taxon>Zoopagomycota</taxon>
        <taxon>Kickxellomycotina</taxon>
        <taxon>Kickxellomycetes</taxon>
        <taxon>Kickxellales</taxon>
        <taxon>Kickxellaceae</taxon>
        <taxon>Coemansia</taxon>
    </lineage>
</organism>
<dbReference type="Proteomes" id="UP001140217">
    <property type="component" value="Unassembled WGS sequence"/>
</dbReference>
<evidence type="ECO:0000313" key="9">
    <source>
        <dbReference type="Proteomes" id="UP001140217"/>
    </source>
</evidence>
<reference evidence="8" key="1">
    <citation type="submission" date="2022-07" db="EMBL/GenBank/DDBJ databases">
        <title>Phylogenomic reconstructions and comparative analyses of Kickxellomycotina fungi.</title>
        <authorList>
            <person name="Reynolds N.K."/>
            <person name="Stajich J.E."/>
            <person name="Barry K."/>
            <person name="Grigoriev I.V."/>
            <person name="Crous P."/>
            <person name="Smith M.E."/>
        </authorList>
    </citation>
    <scope>NUCLEOTIDE SEQUENCE</scope>
    <source>
        <strain evidence="8">NBRC 105414</strain>
    </source>
</reference>
<comment type="similarity">
    <text evidence="5">Belongs to the DEAD box helicase family.</text>
</comment>
<dbReference type="PROSITE" id="PS51194">
    <property type="entry name" value="HELICASE_CTER"/>
    <property type="match status" value="1"/>
</dbReference>
<keyword evidence="1 5" id="KW-0547">Nucleotide-binding</keyword>
<comment type="catalytic activity">
    <reaction evidence="5">
        <text>ATP + H2O = ADP + phosphate + H(+)</text>
        <dbReference type="Rhea" id="RHEA:13065"/>
        <dbReference type="ChEBI" id="CHEBI:15377"/>
        <dbReference type="ChEBI" id="CHEBI:15378"/>
        <dbReference type="ChEBI" id="CHEBI:30616"/>
        <dbReference type="ChEBI" id="CHEBI:43474"/>
        <dbReference type="ChEBI" id="CHEBI:456216"/>
        <dbReference type="EC" id="3.6.4.13"/>
    </reaction>
</comment>
<dbReference type="SUPFAM" id="SSF52540">
    <property type="entry name" value="P-loop containing nucleoside triphosphate hydrolases"/>
    <property type="match status" value="1"/>
</dbReference>
<evidence type="ECO:0000256" key="1">
    <source>
        <dbReference type="ARBA" id="ARBA00022741"/>
    </source>
</evidence>
<keyword evidence="9" id="KW-1185">Reference proteome</keyword>
<dbReference type="SMART" id="SM00487">
    <property type="entry name" value="DEXDc"/>
    <property type="match status" value="1"/>
</dbReference>